<evidence type="ECO:0000313" key="3">
    <source>
        <dbReference type="Proteomes" id="UP000256424"/>
    </source>
</evidence>
<evidence type="ECO:0000256" key="1">
    <source>
        <dbReference type="SAM" id="Phobius"/>
    </source>
</evidence>
<evidence type="ECO:0000313" key="2">
    <source>
        <dbReference type="EMBL" id="RDU71557.1"/>
    </source>
</evidence>
<feature type="transmembrane region" description="Helical" evidence="1">
    <location>
        <begin position="185"/>
        <end position="204"/>
    </location>
</feature>
<feature type="transmembrane region" description="Helical" evidence="1">
    <location>
        <begin position="422"/>
        <end position="442"/>
    </location>
</feature>
<reference evidence="2 3" key="1">
    <citation type="submission" date="2018-04" db="EMBL/GenBank/DDBJ databases">
        <title>Novel Campyloabacter and Helicobacter Species and Strains.</title>
        <authorList>
            <person name="Mannion A.J."/>
            <person name="Shen Z."/>
            <person name="Fox J.G."/>
        </authorList>
    </citation>
    <scope>NUCLEOTIDE SEQUENCE [LARGE SCALE GENOMIC DNA]</scope>
    <source>
        <strain evidence="2 3">MIT 97-5075</strain>
    </source>
</reference>
<feature type="transmembrane region" description="Helical" evidence="1">
    <location>
        <begin position="235"/>
        <end position="258"/>
    </location>
</feature>
<gene>
    <name evidence="2" type="ORF">CQA66_06245</name>
</gene>
<evidence type="ECO:0008006" key="4">
    <source>
        <dbReference type="Google" id="ProtNLM"/>
    </source>
</evidence>
<feature type="transmembrane region" description="Helical" evidence="1">
    <location>
        <begin position="211"/>
        <end position="229"/>
    </location>
</feature>
<organism evidence="2 3">
    <name type="scientific">Helicobacter aurati</name>
    <dbReference type="NCBI Taxonomy" id="137778"/>
    <lineage>
        <taxon>Bacteria</taxon>
        <taxon>Pseudomonadati</taxon>
        <taxon>Campylobacterota</taxon>
        <taxon>Epsilonproteobacteria</taxon>
        <taxon>Campylobacterales</taxon>
        <taxon>Helicobacteraceae</taxon>
        <taxon>Helicobacter</taxon>
    </lineage>
</organism>
<dbReference type="Proteomes" id="UP000256424">
    <property type="component" value="Unassembled WGS sequence"/>
</dbReference>
<proteinExistence type="predicted"/>
<feature type="transmembrane region" description="Helical" evidence="1">
    <location>
        <begin position="21"/>
        <end position="38"/>
    </location>
</feature>
<keyword evidence="3" id="KW-1185">Reference proteome</keyword>
<feature type="transmembrane region" description="Helical" evidence="1">
    <location>
        <begin position="279"/>
        <end position="303"/>
    </location>
</feature>
<dbReference type="EMBL" id="NXLW01000011">
    <property type="protein sequence ID" value="RDU71557.1"/>
    <property type="molecule type" value="Genomic_DNA"/>
</dbReference>
<comment type="caution">
    <text evidence="2">The sequence shown here is derived from an EMBL/GenBank/DDBJ whole genome shotgun (WGS) entry which is preliminary data.</text>
</comment>
<protein>
    <recommendedName>
        <fullName evidence="4">Glycosyltransferase RgtA/B/C/D-like domain-containing protein</fullName>
    </recommendedName>
</protein>
<sequence>MEKCIDFLQNLSKIISERKTLQIILLILCVLAMSASFYNNAFRIAGKNWFARFGKDVESHIPATILAQKYHFDTEGYGLGFVSAKGIKDNYGNGTLRMLETHIPPESFHPYKSAIGIQGFVWAWTYKMLHLENLDVLRMINSLMSALSIVLISILLMKIFGKLFGILFFASMFLSGWVTNFGNNLYWSISVWFLPALFSFYIYICRMKSKIPIILCCIGYSLAICMKSLCSYEYLTSIVLFSLSPFLIVIVFSLITRYKYGKTPPIYSNNYRLIPIKSAYIYTIILFTLSVIGFFLAFTWHIYIRGEGNIWLGLQDVYQHDFLRRMIGGKAEAFDPVYAQSLNANIFTVIGKYLYWEGSFLAGTGKYGFAVLLIVSIALLVQMKNQEEKYLLTSMLFVFALPALSWFILGKAHSFVHTHMNFILWYLGFTAMLLYIPSTFLLQKKNNFKKS</sequence>
<accession>A0A3D8J216</accession>
<dbReference type="RefSeq" id="WP_104763768.1">
    <property type="nucleotide sequence ID" value="NZ_FZPM01000034.1"/>
</dbReference>
<keyword evidence="1" id="KW-0472">Membrane</keyword>
<dbReference type="OrthoDB" id="9133572at2"/>
<feature type="transmembrane region" description="Helical" evidence="1">
    <location>
        <begin position="390"/>
        <end position="410"/>
    </location>
</feature>
<keyword evidence="1" id="KW-0812">Transmembrane</keyword>
<name>A0A3D8J216_9HELI</name>
<keyword evidence="1" id="KW-1133">Transmembrane helix</keyword>
<dbReference type="AlphaFoldDB" id="A0A3D8J216"/>
<feature type="transmembrane region" description="Helical" evidence="1">
    <location>
        <begin position="360"/>
        <end position="381"/>
    </location>
</feature>